<sequence length="157" mass="17500">MTTIHRNQLRRVRTVFLEGVYPDGPLAGRTLAAVRLPRGGIYQVWIGCGEAVAEWARRARGRLGGTVAVGAWLDEHTFELSVERWRPLPAIAPRSDGKRALGLARPLIFAMAAADRYFIGAHDGAADAEILVRDATGERWSAGVWRDFLPQRVRRSW</sequence>
<evidence type="ECO:0000313" key="2">
    <source>
        <dbReference type="Proteomes" id="UP000642910"/>
    </source>
</evidence>
<evidence type="ECO:0000313" key="1">
    <source>
        <dbReference type="EMBL" id="MBF8377726.1"/>
    </source>
</evidence>
<reference evidence="1 2" key="1">
    <citation type="submission" date="2020-11" db="EMBL/GenBank/DDBJ databases">
        <title>Genomic insight of Alicyclobacillus mali FL 18 reveals a new arsenic-resistant strain, with potential in environmental biotechnology.</title>
        <authorList>
            <person name="Fiorentino G."/>
            <person name="Gallo G."/>
            <person name="Aulitto M."/>
        </authorList>
    </citation>
    <scope>NUCLEOTIDE SEQUENCE [LARGE SCALE GENOMIC DNA]</scope>
    <source>
        <strain evidence="1 2">FL 18</strain>
    </source>
</reference>
<accession>A0ABS0F362</accession>
<protein>
    <submittedName>
        <fullName evidence="1">Uncharacterized protein</fullName>
    </submittedName>
</protein>
<dbReference type="RefSeq" id="WP_067847772.1">
    <property type="nucleotide sequence ID" value="NZ_JADPKZ010000038.1"/>
</dbReference>
<proteinExistence type="predicted"/>
<dbReference type="EMBL" id="JADPKZ010000038">
    <property type="protein sequence ID" value="MBF8377726.1"/>
    <property type="molecule type" value="Genomic_DNA"/>
</dbReference>
<dbReference type="Proteomes" id="UP000642910">
    <property type="component" value="Unassembled WGS sequence"/>
</dbReference>
<name>A0ABS0F362_9BACL</name>
<gene>
    <name evidence="1" type="ORF">IW967_07580</name>
</gene>
<organism evidence="1 2">
    <name type="scientific">Alicyclobacillus mali</name>
    <name type="common">ex Roth et al. 2021</name>
    <dbReference type="NCBI Taxonomy" id="1123961"/>
    <lineage>
        <taxon>Bacteria</taxon>
        <taxon>Bacillati</taxon>
        <taxon>Bacillota</taxon>
        <taxon>Bacilli</taxon>
        <taxon>Bacillales</taxon>
        <taxon>Alicyclobacillaceae</taxon>
        <taxon>Alicyclobacillus</taxon>
    </lineage>
</organism>
<keyword evidence="2" id="KW-1185">Reference proteome</keyword>
<comment type="caution">
    <text evidence="1">The sequence shown here is derived from an EMBL/GenBank/DDBJ whole genome shotgun (WGS) entry which is preliminary data.</text>
</comment>